<name>H8G8G2_9PSEU</name>
<proteinExistence type="predicted"/>
<reference evidence="1 2" key="1">
    <citation type="journal article" date="2012" name="Stand. Genomic Sci.">
        <title>Genome sequence of the soil bacterium Saccharomonospora azurea type strain (NA-128(T)).</title>
        <authorList>
            <person name="Klenk H.P."/>
            <person name="Held B."/>
            <person name="Lucas S."/>
            <person name="Lapidus A."/>
            <person name="Copeland A."/>
            <person name="Hammon N."/>
            <person name="Pitluck S."/>
            <person name="Goodwin L.A."/>
            <person name="Han C."/>
            <person name="Tapia R."/>
            <person name="Brambilla E.M."/>
            <person name="Potter G."/>
            <person name="Land M."/>
            <person name="Ivanova N."/>
            <person name="Rohde M."/>
            <person name="Goker M."/>
            <person name="Detter J.C."/>
            <person name="Kyrpides N.C."/>
            <person name="Woyke T."/>
        </authorList>
    </citation>
    <scope>NUCLEOTIDE SEQUENCE [LARGE SCALE GENOMIC DNA]</scope>
    <source>
        <strain evidence="1 2">NA-128</strain>
    </source>
</reference>
<evidence type="ECO:0008006" key="3">
    <source>
        <dbReference type="Google" id="ProtNLM"/>
    </source>
</evidence>
<gene>
    <name evidence="1" type="ORF">SacazDRAFT_00422</name>
</gene>
<dbReference type="AlphaFoldDB" id="H8G8G2"/>
<dbReference type="RefSeq" id="WP_005438164.1">
    <property type="nucleotide sequence ID" value="NZ_CM001466.1"/>
</dbReference>
<accession>H8G8G2</accession>
<dbReference type="EMBL" id="CM001466">
    <property type="protein sequence ID" value="EHY87396.1"/>
    <property type="molecule type" value="Genomic_DNA"/>
</dbReference>
<dbReference type="OrthoDB" id="3556959at2"/>
<sequence length="143" mass="15257">MTGFFASQDDLADIASSVDYIESDIRSVRDTWNSDTGDRSAAFATVEAGQAFTELQSGLAGLLRDRAVKYEGIAQAVRDGRSAYQKFEDAVGETVDGIGETVSNAAEKVTDTVSNATDRVTETVNDAIDRVVPNRITDLLGGN</sequence>
<keyword evidence="2" id="KW-1185">Reference proteome</keyword>
<dbReference type="HOGENOM" id="CLU_150675_0_0_11"/>
<evidence type="ECO:0000313" key="2">
    <source>
        <dbReference type="Proteomes" id="UP000004705"/>
    </source>
</evidence>
<evidence type="ECO:0000313" key="1">
    <source>
        <dbReference type="EMBL" id="EHY87396.1"/>
    </source>
</evidence>
<dbReference type="Gene3D" id="1.20.120.20">
    <property type="entry name" value="Apolipoprotein"/>
    <property type="match status" value="1"/>
</dbReference>
<organism evidence="1 2">
    <name type="scientific">Saccharomonospora azurea NA-128</name>
    <dbReference type="NCBI Taxonomy" id="882081"/>
    <lineage>
        <taxon>Bacteria</taxon>
        <taxon>Bacillati</taxon>
        <taxon>Actinomycetota</taxon>
        <taxon>Actinomycetes</taxon>
        <taxon>Pseudonocardiales</taxon>
        <taxon>Pseudonocardiaceae</taxon>
        <taxon>Saccharomonospora</taxon>
    </lineage>
</organism>
<protein>
    <recommendedName>
        <fullName evidence="3">WXG repeat protein</fullName>
    </recommendedName>
</protein>
<dbReference type="Proteomes" id="UP000004705">
    <property type="component" value="Chromosome"/>
</dbReference>